<name>A0ABY4M5U2_9ACTN</name>
<evidence type="ECO:0000313" key="1">
    <source>
        <dbReference type="EMBL" id="UQA92842.1"/>
    </source>
</evidence>
<reference evidence="1" key="1">
    <citation type="submission" date="2021-10" db="EMBL/GenBank/DDBJ databases">
        <title>Streptomyces nigrumlapis sp.nov.,an antimicrobial producing actinobacterium isolated from Black Gobi rocks.</title>
        <authorList>
            <person name="Wen Y."/>
            <person name="Zhang W."/>
            <person name="Liu X.G."/>
        </authorList>
    </citation>
    <scope>NUCLEOTIDE SEQUENCE</scope>
    <source>
        <strain evidence="1">ST13-2-2</strain>
    </source>
</reference>
<dbReference type="EMBL" id="CP086322">
    <property type="protein sequence ID" value="UQA92842.1"/>
    <property type="molecule type" value="Genomic_DNA"/>
</dbReference>
<accession>A0ABY4M5U2</accession>
<sequence length="115" mass="12704">MALNATHHEIRRRPGLGTGELRGILRRMSGVRSGARPPAVAALHLWQLRDAVCVNFYRLASVACPPDGGRLRYLPRATRRRLYALVARVPRDRACALTRLARLSKAVGTSNPSQP</sequence>
<dbReference type="Proteomes" id="UP000830115">
    <property type="component" value="Chromosome"/>
</dbReference>
<evidence type="ECO:0000313" key="2">
    <source>
        <dbReference type="Proteomes" id="UP000830115"/>
    </source>
</evidence>
<proteinExistence type="predicted"/>
<keyword evidence="2" id="KW-1185">Reference proteome</keyword>
<dbReference type="RefSeq" id="WP_248863704.1">
    <property type="nucleotide sequence ID" value="NZ_CP086322.1"/>
</dbReference>
<gene>
    <name evidence="1" type="ORF">K9S39_14270</name>
</gene>
<organism evidence="1 2">
    <name type="scientific">Streptomyces halobius</name>
    <dbReference type="NCBI Taxonomy" id="2879846"/>
    <lineage>
        <taxon>Bacteria</taxon>
        <taxon>Bacillati</taxon>
        <taxon>Actinomycetota</taxon>
        <taxon>Actinomycetes</taxon>
        <taxon>Kitasatosporales</taxon>
        <taxon>Streptomycetaceae</taxon>
        <taxon>Streptomyces</taxon>
    </lineage>
</organism>
<protein>
    <submittedName>
        <fullName evidence="1">Uncharacterized protein</fullName>
    </submittedName>
</protein>